<protein>
    <submittedName>
        <fullName evidence="2 4">Uncharacterized protein</fullName>
    </submittedName>
</protein>
<evidence type="ECO:0000313" key="3">
    <source>
        <dbReference type="Proteomes" id="UP000271098"/>
    </source>
</evidence>
<feature type="transmembrane region" description="Helical" evidence="1">
    <location>
        <begin position="95"/>
        <end position="122"/>
    </location>
</feature>
<keyword evidence="3" id="KW-1185">Reference proteome</keyword>
<organism evidence="4">
    <name type="scientific">Gongylonema pulchrum</name>
    <dbReference type="NCBI Taxonomy" id="637853"/>
    <lineage>
        <taxon>Eukaryota</taxon>
        <taxon>Metazoa</taxon>
        <taxon>Ecdysozoa</taxon>
        <taxon>Nematoda</taxon>
        <taxon>Chromadorea</taxon>
        <taxon>Rhabditida</taxon>
        <taxon>Spirurina</taxon>
        <taxon>Spiruromorpha</taxon>
        <taxon>Spiruroidea</taxon>
        <taxon>Gongylonematidae</taxon>
        <taxon>Gongylonema</taxon>
    </lineage>
</organism>
<name>A0A183ELZ7_9BILA</name>
<keyword evidence="1" id="KW-0812">Transmembrane</keyword>
<keyword evidence="1" id="KW-0472">Membrane</keyword>
<keyword evidence="1" id="KW-1133">Transmembrane helix</keyword>
<evidence type="ECO:0000313" key="2">
    <source>
        <dbReference type="EMBL" id="VDN39288.1"/>
    </source>
</evidence>
<sequence>MPGSLVNRLLDDLSKLGQARKIRQRASTALWATSVHSCSLLIEYKLLKSTKPHVIGKWAIWMNTVTFADKLIAAAAKAGAKQRQRKFSDVELRTYALVLTVSAMGVVAIAFICLIITVHIFIYTRWGITRRLILLNSKVA</sequence>
<dbReference type="EMBL" id="UYRT01093969">
    <property type="protein sequence ID" value="VDN39288.1"/>
    <property type="molecule type" value="Genomic_DNA"/>
</dbReference>
<evidence type="ECO:0000256" key="1">
    <source>
        <dbReference type="SAM" id="Phobius"/>
    </source>
</evidence>
<evidence type="ECO:0000313" key="4">
    <source>
        <dbReference type="WBParaSite" id="GPUH_0002201501-mRNA-1"/>
    </source>
</evidence>
<dbReference type="Proteomes" id="UP000271098">
    <property type="component" value="Unassembled WGS sequence"/>
</dbReference>
<proteinExistence type="predicted"/>
<dbReference type="AlphaFoldDB" id="A0A183ELZ7"/>
<gene>
    <name evidence="2" type="ORF">GPUH_LOCUS21988</name>
</gene>
<accession>A0A183ELZ7</accession>
<dbReference type="WBParaSite" id="GPUH_0002201501-mRNA-1">
    <property type="protein sequence ID" value="GPUH_0002201501-mRNA-1"/>
    <property type="gene ID" value="GPUH_0002201501"/>
</dbReference>
<reference evidence="2 3" key="2">
    <citation type="submission" date="2018-11" db="EMBL/GenBank/DDBJ databases">
        <authorList>
            <consortium name="Pathogen Informatics"/>
        </authorList>
    </citation>
    <scope>NUCLEOTIDE SEQUENCE [LARGE SCALE GENOMIC DNA]</scope>
</reference>
<reference evidence="4" key="1">
    <citation type="submission" date="2016-06" db="UniProtKB">
        <authorList>
            <consortium name="WormBaseParasite"/>
        </authorList>
    </citation>
    <scope>IDENTIFICATION</scope>
</reference>